<accession>A0A139BTM6</accession>
<comment type="caution">
    <text evidence="1">The sequence shown here is derived from an EMBL/GenBank/DDBJ whole genome shotgun (WGS) entry which is preliminary data.</text>
</comment>
<reference evidence="1 2" key="1">
    <citation type="submission" date="2016-02" db="EMBL/GenBank/DDBJ databases">
        <authorList>
            <person name="Wen L."/>
            <person name="He K."/>
            <person name="Yang H."/>
        </authorList>
    </citation>
    <scope>NUCLEOTIDE SEQUENCE [LARGE SCALE GENOMIC DNA]</scope>
    <source>
        <strain evidence="1">ShG14-8</strain>
    </source>
</reference>
<evidence type="ECO:0000313" key="2">
    <source>
        <dbReference type="Proteomes" id="UP000070578"/>
    </source>
</evidence>
<organism evidence="1 2">
    <name type="scientific">Candidatus Gallionella acididurans</name>
    <dbReference type="NCBI Taxonomy" id="1796491"/>
    <lineage>
        <taxon>Bacteria</taxon>
        <taxon>Pseudomonadati</taxon>
        <taxon>Pseudomonadota</taxon>
        <taxon>Betaproteobacteria</taxon>
        <taxon>Nitrosomonadales</taxon>
        <taxon>Gallionellaceae</taxon>
        <taxon>Gallionella</taxon>
    </lineage>
</organism>
<dbReference type="Proteomes" id="UP000070578">
    <property type="component" value="Unassembled WGS sequence"/>
</dbReference>
<proteinExistence type="predicted"/>
<evidence type="ECO:0000313" key="1">
    <source>
        <dbReference type="EMBL" id="KXS32298.1"/>
    </source>
</evidence>
<reference evidence="1 2" key="2">
    <citation type="submission" date="2016-03" db="EMBL/GenBank/DDBJ databases">
        <title>New uncultured bacterium of the family Gallionellaceae from acid mine drainage: description and reconstruction of genome based on metagenomic analysis of microbial community.</title>
        <authorList>
            <person name="Kadnikov V."/>
            <person name="Ivasenko D."/>
            <person name="Beletsky A."/>
            <person name="Mardanov A."/>
            <person name="Danilova E."/>
            <person name="Pimenov N."/>
            <person name="Karnachuk O."/>
            <person name="Ravin N."/>
        </authorList>
    </citation>
    <scope>NUCLEOTIDE SEQUENCE [LARGE SCALE GENOMIC DNA]</scope>
    <source>
        <strain evidence="1">ShG14-8</strain>
    </source>
</reference>
<name>A0A139BTM6_9PROT</name>
<protein>
    <submittedName>
        <fullName evidence="1">Uncharacterized protein</fullName>
    </submittedName>
</protein>
<gene>
    <name evidence="1" type="ORF">AWT59_1557</name>
</gene>
<dbReference type="EMBL" id="LSLI01000034">
    <property type="protein sequence ID" value="KXS32298.1"/>
    <property type="molecule type" value="Genomic_DNA"/>
</dbReference>
<dbReference type="AlphaFoldDB" id="A0A139BTM6"/>
<sequence>MPTHIHRLAPAEIANNLQQSFHTSGSAPGNRGSALPATPLVWVATQTLRRNVIAETKL</sequence>